<gene>
    <name evidence="7" type="ORF">KXQ929_LOCUS52102</name>
</gene>
<dbReference type="InterPro" id="IPR029058">
    <property type="entry name" value="AB_hydrolase_fold"/>
</dbReference>
<dbReference type="EMBL" id="CAJOBB010026956">
    <property type="protein sequence ID" value="CAF4419588.1"/>
    <property type="molecule type" value="Genomic_DNA"/>
</dbReference>
<evidence type="ECO:0000256" key="2">
    <source>
        <dbReference type="ARBA" id="ARBA00004240"/>
    </source>
</evidence>
<evidence type="ECO:0000256" key="6">
    <source>
        <dbReference type="ARBA" id="ARBA00023136"/>
    </source>
</evidence>
<dbReference type="PANTHER" id="PTHR48182">
    <property type="entry name" value="PROTEIN SERAC1"/>
    <property type="match status" value="1"/>
</dbReference>
<evidence type="ECO:0000313" key="7">
    <source>
        <dbReference type="EMBL" id="CAF4419588.1"/>
    </source>
</evidence>
<name>A0A820QCM0_9BILA</name>
<sequence length="56" mass="6211">VAHSMGGLLTKYILTNEENEELRSNTRACVFFSVPHFGAELASFGIRHAFFCSSNC</sequence>
<evidence type="ECO:0000256" key="4">
    <source>
        <dbReference type="ARBA" id="ARBA00022824"/>
    </source>
</evidence>
<keyword evidence="5" id="KW-0496">Mitochondrion</keyword>
<dbReference type="SUPFAM" id="SSF53474">
    <property type="entry name" value="alpha/beta-Hydrolases"/>
    <property type="match status" value="1"/>
</dbReference>
<protein>
    <recommendedName>
        <fullName evidence="9">GPI inositol-deacylase</fullName>
    </recommendedName>
</protein>
<comment type="subcellular location">
    <subcellularLocation>
        <location evidence="2">Endoplasmic reticulum</location>
    </subcellularLocation>
    <subcellularLocation>
        <location evidence="3">Membrane</location>
    </subcellularLocation>
    <subcellularLocation>
        <location evidence="1">Mitochondrion</location>
    </subcellularLocation>
</comment>
<evidence type="ECO:0000256" key="1">
    <source>
        <dbReference type="ARBA" id="ARBA00004173"/>
    </source>
</evidence>
<evidence type="ECO:0000256" key="3">
    <source>
        <dbReference type="ARBA" id="ARBA00004370"/>
    </source>
</evidence>
<dbReference type="Proteomes" id="UP000663868">
    <property type="component" value="Unassembled WGS sequence"/>
</dbReference>
<evidence type="ECO:0000313" key="8">
    <source>
        <dbReference type="Proteomes" id="UP000663868"/>
    </source>
</evidence>
<comment type="caution">
    <text evidence="7">The sequence shown here is derived from an EMBL/GenBank/DDBJ whole genome shotgun (WGS) entry which is preliminary data.</text>
</comment>
<dbReference type="GO" id="GO:0005739">
    <property type="term" value="C:mitochondrion"/>
    <property type="evidence" value="ECO:0007669"/>
    <property type="project" value="UniProtKB-SubCell"/>
</dbReference>
<proteinExistence type="predicted"/>
<dbReference type="GO" id="GO:0005783">
    <property type="term" value="C:endoplasmic reticulum"/>
    <property type="evidence" value="ECO:0007669"/>
    <property type="project" value="UniProtKB-SubCell"/>
</dbReference>
<feature type="non-terminal residue" evidence="7">
    <location>
        <position position="1"/>
    </location>
</feature>
<accession>A0A820QCM0</accession>
<keyword evidence="4" id="KW-0256">Endoplasmic reticulum</keyword>
<dbReference type="AlphaFoldDB" id="A0A820QCM0"/>
<dbReference type="Gene3D" id="3.40.50.1820">
    <property type="entry name" value="alpha/beta hydrolase"/>
    <property type="match status" value="1"/>
</dbReference>
<dbReference type="GO" id="GO:0016020">
    <property type="term" value="C:membrane"/>
    <property type="evidence" value="ECO:0007669"/>
    <property type="project" value="UniProtKB-SubCell"/>
</dbReference>
<reference evidence="7" key="1">
    <citation type="submission" date="2021-02" db="EMBL/GenBank/DDBJ databases">
        <authorList>
            <person name="Nowell W R."/>
        </authorList>
    </citation>
    <scope>NUCLEOTIDE SEQUENCE</scope>
</reference>
<keyword evidence="6" id="KW-0472">Membrane</keyword>
<organism evidence="7 8">
    <name type="scientific">Adineta steineri</name>
    <dbReference type="NCBI Taxonomy" id="433720"/>
    <lineage>
        <taxon>Eukaryota</taxon>
        <taxon>Metazoa</taxon>
        <taxon>Spiralia</taxon>
        <taxon>Gnathifera</taxon>
        <taxon>Rotifera</taxon>
        <taxon>Eurotatoria</taxon>
        <taxon>Bdelloidea</taxon>
        <taxon>Adinetida</taxon>
        <taxon>Adinetidae</taxon>
        <taxon>Adineta</taxon>
    </lineage>
</organism>
<evidence type="ECO:0008006" key="9">
    <source>
        <dbReference type="Google" id="ProtNLM"/>
    </source>
</evidence>
<evidence type="ECO:0000256" key="5">
    <source>
        <dbReference type="ARBA" id="ARBA00023128"/>
    </source>
</evidence>
<dbReference type="PANTHER" id="PTHR48182:SF2">
    <property type="entry name" value="PROTEIN SERAC1"/>
    <property type="match status" value="1"/>
</dbReference>
<dbReference type="InterPro" id="IPR052374">
    <property type="entry name" value="SERAC1"/>
</dbReference>